<dbReference type="Gene3D" id="1.10.20.10">
    <property type="entry name" value="Histone, subunit A"/>
    <property type="match status" value="1"/>
</dbReference>
<dbReference type="OrthoDB" id="1707486at2759"/>
<dbReference type="GO" id="GO:0031490">
    <property type="term" value="F:chromatin DNA binding"/>
    <property type="evidence" value="ECO:0007669"/>
    <property type="project" value="TreeGrafter"/>
</dbReference>
<dbReference type="GO" id="GO:0006974">
    <property type="term" value="P:DNA damage response"/>
    <property type="evidence" value="ECO:0007669"/>
    <property type="project" value="TreeGrafter"/>
</dbReference>
<evidence type="ECO:0000256" key="2">
    <source>
        <dbReference type="ARBA" id="ARBA00023242"/>
    </source>
</evidence>
<feature type="compositionally biased region" description="Basic and acidic residues" evidence="4">
    <location>
        <begin position="99"/>
        <end position="110"/>
    </location>
</feature>
<evidence type="ECO:0000256" key="4">
    <source>
        <dbReference type="SAM" id="MobiDB-lite"/>
    </source>
</evidence>
<dbReference type="SUPFAM" id="SSF47113">
    <property type="entry name" value="Histone-fold"/>
    <property type="match status" value="1"/>
</dbReference>
<name>A0A6J2TZF6_DROLE</name>
<evidence type="ECO:0000313" key="7">
    <source>
        <dbReference type="RefSeq" id="XP_030380578.1"/>
    </source>
</evidence>
<comment type="subcellular location">
    <subcellularLocation>
        <location evidence="1">Nucleus</location>
    </subcellularLocation>
</comment>
<dbReference type="Proteomes" id="UP000504634">
    <property type="component" value="Unplaced"/>
</dbReference>
<dbReference type="CTD" id="3772329"/>
<reference evidence="7" key="1">
    <citation type="submission" date="2025-08" db="UniProtKB">
        <authorList>
            <consortium name="RefSeq"/>
        </authorList>
    </citation>
    <scope>IDENTIFICATION</scope>
    <source>
        <strain evidence="7">11010-0011.00</strain>
        <tissue evidence="7">Whole body</tissue>
    </source>
</reference>
<dbReference type="RefSeq" id="XP_030380578.1">
    <property type="nucleotide sequence ID" value="XM_030524718.1"/>
</dbReference>
<dbReference type="CDD" id="cd22928">
    <property type="entry name" value="HFD_POLE3_DPB4"/>
    <property type="match status" value="1"/>
</dbReference>
<dbReference type="GO" id="GO:0008622">
    <property type="term" value="C:epsilon DNA polymerase complex"/>
    <property type="evidence" value="ECO:0007669"/>
    <property type="project" value="TreeGrafter"/>
</dbReference>
<dbReference type="FunFam" id="1.10.20.10:FF:000128">
    <property type="entry name" value="Chromatin accessibility complex 14kD protein"/>
    <property type="match status" value="1"/>
</dbReference>
<evidence type="ECO:0000313" key="6">
    <source>
        <dbReference type="Proteomes" id="UP000504634"/>
    </source>
</evidence>
<dbReference type="GO" id="GO:0046982">
    <property type="term" value="F:protein heterodimerization activity"/>
    <property type="evidence" value="ECO:0007669"/>
    <property type="project" value="InterPro"/>
</dbReference>
<dbReference type="Pfam" id="PF00808">
    <property type="entry name" value="CBFD_NFYB_HMF"/>
    <property type="match status" value="1"/>
</dbReference>
<organism evidence="6 7">
    <name type="scientific">Drosophila lebanonensis</name>
    <name type="common">Fruit fly</name>
    <name type="synonym">Scaptodrosophila lebanonensis</name>
    <dbReference type="NCBI Taxonomy" id="7225"/>
    <lineage>
        <taxon>Eukaryota</taxon>
        <taxon>Metazoa</taxon>
        <taxon>Ecdysozoa</taxon>
        <taxon>Arthropoda</taxon>
        <taxon>Hexapoda</taxon>
        <taxon>Insecta</taxon>
        <taxon>Pterygota</taxon>
        <taxon>Neoptera</taxon>
        <taxon>Endopterygota</taxon>
        <taxon>Diptera</taxon>
        <taxon>Brachycera</taxon>
        <taxon>Muscomorpha</taxon>
        <taxon>Ephydroidea</taxon>
        <taxon>Drosophilidae</taxon>
        <taxon>Scaptodrosophila</taxon>
    </lineage>
</organism>
<dbReference type="GO" id="GO:0031507">
    <property type="term" value="P:heterochromatin formation"/>
    <property type="evidence" value="ECO:0007669"/>
    <property type="project" value="TreeGrafter"/>
</dbReference>
<proteinExistence type="predicted"/>
<dbReference type="InterPro" id="IPR051377">
    <property type="entry name" value="DNA_Pol-Epsilon_Subunit"/>
</dbReference>
<feature type="domain" description="Transcription factor CBF/NF-Y/archaeal histone" evidence="5">
    <location>
        <begin position="9"/>
        <end position="70"/>
    </location>
</feature>
<dbReference type="PANTHER" id="PTHR46172">
    <property type="entry name" value="DNA POLYMERASE EPSILON SUBUNIT 3"/>
    <property type="match status" value="1"/>
</dbReference>
<protein>
    <recommendedName>
        <fullName evidence="3">DNA polymerase epsilon subunit 3</fullName>
    </recommendedName>
</protein>
<evidence type="ECO:0000259" key="5">
    <source>
        <dbReference type="Pfam" id="PF00808"/>
    </source>
</evidence>
<dbReference type="InterPro" id="IPR003958">
    <property type="entry name" value="CBFA_NFYB_domain"/>
</dbReference>
<keyword evidence="2" id="KW-0539">Nucleus</keyword>
<dbReference type="GeneID" id="115628556"/>
<dbReference type="GO" id="GO:0006272">
    <property type="term" value="P:leading strand elongation"/>
    <property type="evidence" value="ECO:0007669"/>
    <property type="project" value="TreeGrafter"/>
</dbReference>
<dbReference type="InterPro" id="IPR009072">
    <property type="entry name" value="Histone-fold"/>
</dbReference>
<sequence length="125" mass="13623">MVERIEDLNLPNAVISRLIKDALPDGANVSKEGRAAITRSASVFAIFLTSSATALAHQQNHKTITARDILETLTQLDFESFVPSLQQDLEVYRQMVKNKKESKASKKEANADISSGPAVAEVPSE</sequence>
<dbReference type="GO" id="GO:0008623">
    <property type="term" value="C:CHRAC"/>
    <property type="evidence" value="ECO:0007669"/>
    <property type="project" value="TreeGrafter"/>
</dbReference>
<gene>
    <name evidence="7" type="primary">LOC115628556</name>
</gene>
<evidence type="ECO:0000256" key="3">
    <source>
        <dbReference type="ARBA" id="ARBA00039793"/>
    </source>
</evidence>
<dbReference type="PANTHER" id="PTHR46172:SF1">
    <property type="entry name" value="DNA POLYMERASE EPSILON SUBUNIT 3"/>
    <property type="match status" value="1"/>
</dbReference>
<dbReference type="AlphaFoldDB" id="A0A6J2TZF6"/>
<keyword evidence="6" id="KW-1185">Reference proteome</keyword>
<evidence type="ECO:0000256" key="1">
    <source>
        <dbReference type="ARBA" id="ARBA00004123"/>
    </source>
</evidence>
<feature type="region of interest" description="Disordered" evidence="4">
    <location>
        <begin position="99"/>
        <end position="125"/>
    </location>
</feature>
<accession>A0A6J2TZF6</accession>